<dbReference type="SUPFAM" id="SSF48452">
    <property type="entry name" value="TPR-like"/>
    <property type="match status" value="1"/>
</dbReference>
<dbReference type="Pfam" id="PF14322">
    <property type="entry name" value="SusD-like_3"/>
    <property type="match status" value="1"/>
</dbReference>
<dbReference type="Proteomes" id="UP000199306">
    <property type="component" value="Unassembled WGS sequence"/>
</dbReference>
<dbReference type="AlphaFoldDB" id="A0A1I5M196"/>
<dbReference type="Pfam" id="PF07980">
    <property type="entry name" value="SusD_RagB"/>
    <property type="match status" value="1"/>
</dbReference>
<dbReference type="InterPro" id="IPR011990">
    <property type="entry name" value="TPR-like_helical_dom_sf"/>
</dbReference>
<evidence type="ECO:0000259" key="8">
    <source>
        <dbReference type="Pfam" id="PF14322"/>
    </source>
</evidence>
<dbReference type="PROSITE" id="PS51257">
    <property type="entry name" value="PROKAR_LIPOPROTEIN"/>
    <property type="match status" value="1"/>
</dbReference>
<dbReference type="InterPro" id="IPR033985">
    <property type="entry name" value="SusD-like_N"/>
</dbReference>
<comment type="similarity">
    <text evidence="2">Belongs to the SusD family.</text>
</comment>
<gene>
    <name evidence="9" type="ORF">SAMN04515674_10171</name>
</gene>
<reference evidence="9 10" key="1">
    <citation type="submission" date="2016-10" db="EMBL/GenBank/DDBJ databases">
        <authorList>
            <person name="de Groot N.N."/>
        </authorList>
    </citation>
    <scope>NUCLEOTIDE SEQUENCE [LARGE SCALE GENOMIC DNA]</scope>
    <source>
        <strain evidence="10">E92,LMG 26720,CCM 7988</strain>
    </source>
</reference>
<evidence type="ECO:0000256" key="6">
    <source>
        <dbReference type="SAM" id="SignalP"/>
    </source>
</evidence>
<dbReference type="EMBL" id="FOXH01000001">
    <property type="protein sequence ID" value="SFP03315.1"/>
    <property type="molecule type" value="Genomic_DNA"/>
</dbReference>
<dbReference type="Gene3D" id="1.25.40.390">
    <property type="match status" value="1"/>
</dbReference>
<evidence type="ECO:0000259" key="7">
    <source>
        <dbReference type="Pfam" id="PF07980"/>
    </source>
</evidence>
<keyword evidence="3 6" id="KW-0732">Signal</keyword>
<evidence type="ECO:0000313" key="9">
    <source>
        <dbReference type="EMBL" id="SFP03315.1"/>
    </source>
</evidence>
<keyword evidence="4" id="KW-0472">Membrane</keyword>
<feature type="chain" id="PRO_5011533177" evidence="6">
    <location>
        <begin position="20"/>
        <end position="510"/>
    </location>
</feature>
<proteinExistence type="inferred from homology"/>
<dbReference type="InterPro" id="IPR012944">
    <property type="entry name" value="SusD_RagB_dom"/>
</dbReference>
<sequence>MKKIKIAILLALLSTGFSACQDDLLDQPNPNTLTEQQFWKSESDAQQGINAAYAMFYKPGIWSRWMYFRLDLTSDEGFSKSPWIELGDWTRFQYINYNFWEGNSNTWRDTYKAIFRCNQVLDKVPGIQFTDSRKKDQILAQAKFLRALHYYYAAILWENVPLVLKTSTPEDLPKQNTLEEVWAQVIKDLTEASGALPGSWDDANVGRPTKGAAMALLGKVYMQQHDWQKAKSAFDYLVTGEGKGYYKLVDNFQDNFTHLNENNTESVFEIQFSDANKGADGDNTNASMGNTRAQFFAPRSIGWSDGQARNWIVAEFKKEKTADGKIDPRLRYTLFYPGLEADFGDKIYGRSWQWDADEAWFKKYSRDYYRNNEDYYSQVNERMIRYADILLLYAEALNELGQTGDAVKYVDMVRSRSKMLPLTTAYPETGTDKDKFRERLKIERELELCGESLRWVDLKRWGDLDVQSKVDVISQRDPDFKNFVPGKHNRLPIPQNEVENNINLKQNKGY</sequence>
<feature type="domain" description="RagB/SusD" evidence="7">
    <location>
        <begin position="264"/>
        <end position="510"/>
    </location>
</feature>
<feature type="domain" description="SusD-like N-terminal" evidence="8">
    <location>
        <begin position="77"/>
        <end position="222"/>
    </location>
</feature>
<dbReference type="GO" id="GO:0009279">
    <property type="term" value="C:cell outer membrane"/>
    <property type="evidence" value="ECO:0007669"/>
    <property type="project" value="UniProtKB-SubCell"/>
</dbReference>
<feature type="signal peptide" evidence="6">
    <location>
        <begin position="1"/>
        <end position="19"/>
    </location>
</feature>
<accession>A0A1I5M196</accession>
<evidence type="ECO:0000256" key="1">
    <source>
        <dbReference type="ARBA" id="ARBA00004442"/>
    </source>
</evidence>
<organism evidence="9 10">
    <name type="scientific">Pseudarcicella hirudinis</name>
    <dbReference type="NCBI Taxonomy" id="1079859"/>
    <lineage>
        <taxon>Bacteria</taxon>
        <taxon>Pseudomonadati</taxon>
        <taxon>Bacteroidota</taxon>
        <taxon>Cytophagia</taxon>
        <taxon>Cytophagales</taxon>
        <taxon>Flectobacillaceae</taxon>
        <taxon>Pseudarcicella</taxon>
    </lineage>
</organism>
<evidence type="ECO:0000256" key="3">
    <source>
        <dbReference type="ARBA" id="ARBA00022729"/>
    </source>
</evidence>
<comment type="subcellular location">
    <subcellularLocation>
        <location evidence="1">Cell outer membrane</location>
    </subcellularLocation>
</comment>
<evidence type="ECO:0000256" key="4">
    <source>
        <dbReference type="ARBA" id="ARBA00023136"/>
    </source>
</evidence>
<evidence type="ECO:0000256" key="5">
    <source>
        <dbReference type="ARBA" id="ARBA00023237"/>
    </source>
</evidence>
<dbReference type="OrthoDB" id="9792139at2"/>
<dbReference type="STRING" id="1079859.SAMN04515674_10171"/>
<name>A0A1I5M196_9BACT</name>
<evidence type="ECO:0000256" key="2">
    <source>
        <dbReference type="ARBA" id="ARBA00006275"/>
    </source>
</evidence>
<protein>
    <submittedName>
        <fullName evidence="9">Starch-binding associating with outer membrane</fullName>
    </submittedName>
</protein>
<keyword evidence="5" id="KW-0998">Cell outer membrane</keyword>
<dbReference type="RefSeq" id="WP_092010435.1">
    <property type="nucleotide sequence ID" value="NZ_FOXH01000001.1"/>
</dbReference>
<evidence type="ECO:0000313" key="10">
    <source>
        <dbReference type="Proteomes" id="UP000199306"/>
    </source>
</evidence>
<keyword evidence="10" id="KW-1185">Reference proteome</keyword>
<dbReference type="CDD" id="cd08977">
    <property type="entry name" value="SusD"/>
    <property type="match status" value="1"/>
</dbReference>